<accession>C3PJD0</accession>
<dbReference type="RefSeq" id="WP_012715311.1">
    <property type="nucleotide sequence ID" value="NC_012590.1"/>
</dbReference>
<organism evidence="2 3">
    <name type="scientific">Corynebacterium aurimucosum (strain ATCC 700975 / DSM 44827 / CIP 107346 / CN-1)</name>
    <name type="common">Corynebacterium nigricans</name>
    <dbReference type="NCBI Taxonomy" id="548476"/>
    <lineage>
        <taxon>Bacteria</taxon>
        <taxon>Bacillati</taxon>
        <taxon>Actinomycetota</taxon>
        <taxon>Actinomycetes</taxon>
        <taxon>Mycobacteriales</taxon>
        <taxon>Corynebacteriaceae</taxon>
        <taxon>Corynebacterium</taxon>
    </lineage>
</organism>
<proteinExistence type="predicted"/>
<name>C3PJD0_CORA7</name>
<feature type="domain" description="DUF1266" evidence="1">
    <location>
        <begin position="84"/>
        <end position="276"/>
    </location>
</feature>
<dbReference type="GeneID" id="31924875"/>
<dbReference type="EMBL" id="CP001601">
    <property type="protein sequence ID" value="ACP33816.1"/>
    <property type="molecule type" value="Genomic_DNA"/>
</dbReference>
<keyword evidence="3" id="KW-1185">Reference proteome</keyword>
<evidence type="ECO:0000259" key="1">
    <source>
        <dbReference type="Pfam" id="PF06889"/>
    </source>
</evidence>
<sequence length="293" mass="32914">MEHHGTVPETSVRCVGMSSTFTPAKFDDTWIYRLTKFPWPEPAPSKDEVRRHSWGMVYKSNKAFATPLGVEAINARAAKYYKTSLEQNWGVTGAQEAYQVIDALLEGGQHVEDDLVLPLAYAVKDVPERELDAEVEEKVEFIKDFFVAQGADPRRGEHKFRYLVRMLRSEGFAKAAAPALPTTTRAWDIIRIHNVGGPATELGWISPEEFLQISDKAVAALQRYFVSWADVAASFWWGRMIWASDGEPDVAAAMKDQSQRLTELLAHSDSPWVRVPLHDIQAEEPFSSLGGLH</sequence>
<protein>
    <recommendedName>
        <fullName evidence="1">DUF1266 domain-containing protein</fullName>
    </recommendedName>
</protein>
<dbReference type="eggNOG" id="ENOG5030UC4">
    <property type="taxonomic scope" value="Bacteria"/>
</dbReference>
<evidence type="ECO:0000313" key="3">
    <source>
        <dbReference type="Proteomes" id="UP000002077"/>
    </source>
</evidence>
<dbReference type="HOGENOM" id="CLU_1040971_0_0_11"/>
<reference evidence="2 3" key="1">
    <citation type="journal article" date="2010" name="BMC Genomics">
        <title>Complete genome sequence and lifestyle of black-pigmented Corynebacterium aurimucosum ATCC 700975 (formerly C. nigricans CN-1) isolated from a vaginal swab of a woman with spontaneous abortion.</title>
        <authorList>
            <person name="Trost E."/>
            <person name="Gotker S."/>
            <person name="Schneider J."/>
            <person name="Schneiker-Bekel S."/>
            <person name="Szczepanowski R."/>
            <person name="Tilker A."/>
            <person name="Viehoever P."/>
            <person name="Arnold W."/>
            <person name="Bekel T."/>
            <person name="Blom J."/>
            <person name="Gartemann K.H."/>
            <person name="Linke B."/>
            <person name="Goesmann A."/>
            <person name="Puhler A."/>
            <person name="Shukla S.K."/>
            <person name="Tauch A."/>
        </authorList>
    </citation>
    <scope>NUCLEOTIDE SEQUENCE [LARGE SCALE GENOMIC DNA]</scope>
    <source>
        <strain evidence="3">ATCC 700975 / DSM 44827 / CIP 107346 / CN-1</strain>
    </source>
</reference>
<dbReference type="KEGG" id="car:cauri_2225"/>
<dbReference type="Pfam" id="PF06889">
    <property type="entry name" value="DUF1266"/>
    <property type="match status" value="1"/>
</dbReference>
<dbReference type="AlphaFoldDB" id="C3PJD0"/>
<dbReference type="STRING" id="548476.cauri_2225"/>
<dbReference type="Proteomes" id="UP000002077">
    <property type="component" value="Chromosome"/>
</dbReference>
<evidence type="ECO:0000313" key="2">
    <source>
        <dbReference type="EMBL" id="ACP33816.1"/>
    </source>
</evidence>
<dbReference type="InterPro" id="IPR009677">
    <property type="entry name" value="DUF1266"/>
</dbReference>
<gene>
    <name evidence="2" type="ordered locus">cauri_2225</name>
</gene>